<reference evidence="3" key="1">
    <citation type="submission" date="2018-09" db="EMBL/GenBank/DDBJ databases">
        <authorList>
            <person name="Livingstone P.G."/>
            <person name="Whitworth D.E."/>
        </authorList>
    </citation>
    <scope>NUCLEOTIDE SEQUENCE [LARGE SCALE GENOMIC DNA]</scope>
    <source>
        <strain evidence="3">CA043D</strain>
    </source>
</reference>
<accession>A0A3A8KHE8</accession>
<sequence length="198" mass="20973">MGRSLVLLAVMFVCIAALPARAQGSAPDALFGLPLVVREGGWARYVNTSPDGPARFVIKLGGPGRHEGKRGRWVLLEIDVPATGRVGFDFLVEGERFSAKSVLLMRLRVPGRPPSDTPAPFNQPGADRQPHLLREGTETVAGKKLAVTEYSYAGGITAQWSPGVPVLGLVRVSGTQSFQLEAFGVGGDPWKGATSAGR</sequence>
<dbReference type="Proteomes" id="UP000268313">
    <property type="component" value="Unassembled WGS sequence"/>
</dbReference>
<evidence type="ECO:0000313" key="2">
    <source>
        <dbReference type="EMBL" id="RKH06519.1"/>
    </source>
</evidence>
<name>A0A3A8KHE8_9BACT</name>
<comment type="caution">
    <text evidence="2">The sequence shown here is derived from an EMBL/GenBank/DDBJ whole genome shotgun (WGS) entry which is preliminary data.</text>
</comment>
<organism evidence="2 3">
    <name type="scientific">Corallococcus carmarthensis</name>
    <dbReference type="NCBI Taxonomy" id="2316728"/>
    <lineage>
        <taxon>Bacteria</taxon>
        <taxon>Pseudomonadati</taxon>
        <taxon>Myxococcota</taxon>
        <taxon>Myxococcia</taxon>
        <taxon>Myxococcales</taxon>
        <taxon>Cystobacterineae</taxon>
        <taxon>Myxococcaceae</taxon>
        <taxon>Corallococcus</taxon>
    </lineage>
</organism>
<evidence type="ECO:0000256" key="1">
    <source>
        <dbReference type="SAM" id="SignalP"/>
    </source>
</evidence>
<dbReference type="AlphaFoldDB" id="A0A3A8KHE8"/>
<protein>
    <submittedName>
        <fullName evidence="2">Uncharacterized protein</fullName>
    </submittedName>
</protein>
<keyword evidence="3" id="KW-1185">Reference proteome</keyword>
<dbReference type="EMBL" id="RAWE01000010">
    <property type="protein sequence ID" value="RKH06519.1"/>
    <property type="molecule type" value="Genomic_DNA"/>
</dbReference>
<gene>
    <name evidence="2" type="ORF">D7X32_04885</name>
</gene>
<evidence type="ECO:0000313" key="3">
    <source>
        <dbReference type="Proteomes" id="UP000268313"/>
    </source>
</evidence>
<keyword evidence="1" id="KW-0732">Signal</keyword>
<proteinExistence type="predicted"/>
<dbReference type="OrthoDB" id="5382906at2"/>
<feature type="chain" id="PRO_5017230637" evidence="1">
    <location>
        <begin position="23"/>
        <end position="198"/>
    </location>
</feature>
<dbReference type="RefSeq" id="WP_120601327.1">
    <property type="nucleotide sequence ID" value="NZ_RAWE01000010.1"/>
</dbReference>
<feature type="signal peptide" evidence="1">
    <location>
        <begin position="1"/>
        <end position="22"/>
    </location>
</feature>